<protein>
    <submittedName>
        <fullName evidence="2">Uncharacterized protein</fullName>
    </submittedName>
</protein>
<feature type="region of interest" description="Disordered" evidence="1">
    <location>
        <begin position="341"/>
        <end position="364"/>
    </location>
</feature>
<comment type="caution">
    <text evidence="2">The sequence shown here is derived from an EMBL/GenBank/DDBJ whole genome shotgun (WGS) entry which is preliminary data.</text>
</comment>
<evidence type="ECO:0000256" key="1">
    <source>
        <dbReference type="SAM" id="MobiDB-lite"/>
    </source>
</evidence>
<keyword evidence="3" id="KW-1185">Reference proteome</keyword>
<evidence type="ECO:0000313" key="3">
    <source>
        <dbReference type="Proteomes" id="UP000604046"/>
    </source>
</evidence>
<sequence>MANDLISHAASEVERTGGVLLRQGGKEFKGVISHGKAEAEDLIFTFGEATQDTIKLAIDKAGKEMRLLSGELAQHAELLVKTSGSEVRMCIDHMEKNVALILDKLPQTAGEVSREAASGFVKGLRDQFGWSSPPSLVVEVSKAIEGQKVLLPKILEAVAVQPESQQKLQYQAFYLLFQTIGTMVRDDFSLQQRFALQFYISAVALRTCSPEQGFLGGYVPGALRKLPTQNELEVFTKDLVKLGHQEHIRTRAVDFLQGIRNRDDATIQDEFFSIVHELLPPRLKQLQSDAATSPAIPPAPPPREACKTRLQKVKQQTSDLKSFAESCEGRCDKDEHVCGTLRQKSRRSTQTSRKCSPTSWRTVT</sequence>
<dbReference type="AlphaFoldDB" id="A0A812REW4"/>
<reference evidence="2" key="1">
    <citation type="submission" date="2021-02" db="EMBL/GenBank/DDBJ databases">
        <authorList>
            <person name="Dougan E. K."/>
            <person name="Rhodes N."/>
            <person name="Thang M."/>
            <person name="Chan C."/>
        </authorList>
    </citation>
    <scope>NUCLEOTIDE SEQUENCE</scope>
</reference>
<dbReference type="Proteomes" id="UP000604046">
    <property type="component" value="Unassembled WGS sequence"/>
</dbReference>
<proteinExistence type="predicted"/>
<gene>
    <name evidence="2" type="ORF">SNAT2548_LOCUS23513</name>
</gene>
<accession>A0A812REW4</accession>
<evidence type="ECO:0000313" key="2">
    <source>
        <dbReference type="EMBL" id="CAE7432510.1"/>
    </source>
</evidence>
<dbReference type="EMBL" id="CAJNDS010002324">
    <property type="protein sequence ID" value="CAE7432510.1"/>
    <property type="molecule type" value="Genomic_DNA"/>
</dbReference>
<name>A0A812REW4_9DINO</name>
<organism evidence="2 3">
    <name type="scientific">Symbiodinium natans</name>
    <dbReference type="NCBI Taxonomy" id="878477"/>
    <lineage>
        <taxon>Eukaryota</taxon>
        <taxon>Sar</taxon>
        <taxon>Alveolata</taxon>
        <taxon>Dinophyceae</taxon>
        <taxon>Suessiales</taxon>
        <taxon>Symbiodiniaceae</taxon>
        <taxon>Symbiodinium</taxon>
    </lineage>
</organism>